<gene>
    <name evidence="4" type="ORF">K1X11_004320</name>
</gene>
<dbReference type="EMBL" id="CP139781">
    <property type="protein sequence ID" value="WRQ88617.1"/>
    <property type="molecule type" value="Genomic_DNA"/>
</dbReference>
<dbReference type="Proteomes" id="UP000738431">
    <property type="component" value="Chromosome"/>
</dbReference>
<dbReference type="Gene3D" id="3.40.50.2020">
    <property type="match status" value="1"/>
</dbReference>
<dbReference type="InterPro" id="IPR029057">
    <property type="entry name" value="PRTase-like"/>
</dbReference>
<dbReference type="InterPro" id="IPR044005">
    <property type="entry name" value="DZR_2"/>
</dbReference>
<dbReference type="PANTHER" id="PTHR47505:SF1">
    <property type="entry name" value="DNA UTILIZATION PROTEIN YHGH"/>
    <property type="match status" value="1"/>
</dbReference>
<name>A0ABZ1CAA3_9BACT</name>
<evidence type="ECO:0000259" key="3">
    <source>
        <dbReference type="Pfam" id="PF18912"/>
    </source>
</evidence>
<dbReference type="InterPro" id="IPR000836">
    <property type="entry name" value="PRTase_dom"/>
</dbReference>
<dbReference type="PANTHER" id="PTHR47505">
    <property type="entry name" value="DNA UTILIZATION PROTEIN YHGH"/>
    <property type="match status" value="1"/>
</dbReference>
<dbReference type="InterPro" id="IPR051910">
    <property type="entry name" value="ComF/GntX_DNA_util-trans"/>
</dbReference>
<feature type="domain" description="Double zinc ribbon" evidence="3">
    <location>
        <begin position="24"/>
        <end position="84"/>
    </location>
</feature>
<sequence>MSDAPTKSTAGWAGAMRAGAQAVQDLVFPPVCLGCGGVCEATSPLRHVCEHCVPTITRVRRPHCETCGHPFFGEVEGERICPHCEGLFPAYGTAKTVTLFKGVARRMVIELKYHEGLHVLRDMGALLAMNEELVELVAGATLVPVPMHPRKFRDRGFNQSVLWAEEIAQAVPEAGPVSELLERVQDSESQTAYDRRTRRKRMKNAFAGREGTAITAESRYILVDDVFTTGSTLNACAHALRRAGAVSIDVITFAHG</sequence>
<keyword evidence="5" id="KW-1185">Reference proteome</keyword>
<proteinExistence type="inferred from homology"/>
<dbReference type="Pfam" id="PF18912">
    <property type="entry name" value="DZR_2"/>
    <property type="match status" value="1"/>
</dbReference>
<feature type="domain" description="Phosphoribosyltransferase" evidence="2">
    <location>
        <begin position="160"/>
        <end position="254"/>
    </location>
</feature>
<evidence type="ECO:0000313" key="5">
    <source>
        <dbReference type="Proteomes" id="UP000738431"/>
    </source>
</evidence>
<evidence type="ECO:0000259" key="2">
    <source>
        <dbReference type="Pfam" id="PF00156"/>
    </source>
</evidence>
<dbReference type="RefSeq" id="WP_225919541.1">
    <property type="nucleotide sequence ID" value="NZ_CP139781.1"/>
</dbReference>
<organism evidence="4 5">
    <name type="scientific">Actomonas aquatica</name>
    <dbReference type="NCBI Taxonomy" id="2866162"/>
    <lineage>
        <taxon>Bacteria</taxon>
        <taxon>Pseudomonadati</taxon>
        <taxon>Verrucomicrobiota</taxon>
        <taxon>Opitutia</taxon>
        <taxon>Opitutales</taxon>
        <taxon>Opitutaceae</taxon>
        <taxon>Actomonas</taxon>
    </lineage>
</organism>
<comment type="similarity">
    <text evidence="1">Belongs to the ComF/GntX family.</text>
</comment>
<accession>A0ABZ1CAA3</accession>
<evidence type="ECO:0000256" key="1">
    <source>
        <dbReference type="ARBA" id="ARBA00008007"/>
    </source>
</evidence>
<reference evidence="4 5" key="1">
    <citation type="submission" date="2021-08" db="EMBL/GenBank/DDBJ databases">
        <authorList>
            <person name="Zhang D."/>
            <person name="Zhang A."/>
            <person name="Wang L."/>
        </authorList>
    </citation>
    <scope>NUCLEOTIDE SEQUENCE [LARGE SCALE GENOMIC DNA]</scope>
    <source>
        <strain evidence="4 5">WL0086</strain>
    </source>
</reference>
<protein>
    <submittedName>
        <fullName evidence="4">ComF family protein</fullName>
    </submittedName>
</protein>
<dbReference type="CDD" id="cd06223">
    <property type="entry name" value="PRTases_typeI"/>
    <property type="match status" value="1"/>
</dbReference>
<dbReference type="SUPFAM" id="SSF53271">
    <property type="entry name" value="PRTase-like"/>
    <property type="match status" value="1"/>
</dbReference>
<reference evidence="4 5" key="2">
    <citation type="submission" date="2023-12" db="EMBL/GenBank/DDBJ databases">
        <title>Description of an unclassified Opitutus bacterium of Verrucomicrobiota.</title>
        <authorList>
            <person name="Zhang D.-F."/>
        </authorList>
    </citation>
    <scope>NUCLEOTIDE SEQUENCE [LARGE SCALE GENOMIC DNA]</scope>
    <source>
        <strain evidence="4 5">WL0086</strain>
    </source>
</reference>
<dbReference type="Pfam" id="PF00156">
    <property type="entry name" value="Pribosyltran"/>
    <property type="match status" value="1"/>
</dbReference>
<evidence type="ECO:0000313" key="4">
    <source>
        <dbReference type="EMBL" id="WRQ88617.1"/>
    </source>
</evidence>